<gene>
    <name evidence="6" type="ORF">STAS_35135</name>
</gene>
<dbReference type="PANTHER" id="PTHR13683">
    <property type="entry name" value="ASPARTYL PROTEASES"/>
    <property type="match status" value="1"/>
</dbReference>
<comment type="similarity">
    <text evidence="1 3">Belongs to the peptidase A1 family.</text>
</comment>
<evidence type="ECO:0000256" key="4">
    <source>
        <dbReference type="SAM" id="SignalP"/>
    </source>
</evidence>
<keyword evidence="7" id="KW-1185">Reference proteome</keyword>
<comment type="caution">
    <text evidence="6">The sequence shown here is derived from an EMBL/GenBank/DDBJ whole genome shotgun (WGS) entry which is preliminary data.</text>
</comment>
<protein>
    <submittedName>
        <fullName evidence="6">Eukaryotic aspartyl protease family protein</fullName>
    </submittedName>
</protein>
<dbReference type="Gene3D" id="2.40.70.10">
    <property type="entry name" value="Acid Proteases"/>
    <property type="match status" value="2"/>
</dbReference>
<evidence type="ECO:0000259" key="5">
    <source>
        <dbReference type="PROSITE" id="PS51767"/>
    </source>
</evidence>
<dbReference type="InterPro" id="IPR001969">
    <property type="entry name" value="Aspartic_peptidase_AS"/>
</dbReference>
<evidence type="ECO:0000256" key="3">
    <source>
        <dbReference type="RuleBase" id="RU000454"/>
    </source>
</evidence>
<dbReference type="Proteomes" id="UP000325081">
    <property type="component" value="Unassembled WGS sequence"/>
</dbReference>
<evidence type="ECO:0000256" key="2">
    <source>
        <dbReference type="PIRSR" id="PIRSR601461-1"/>
    </source>
</evidence>
<feature type="domain" description="Peptidase A1" evidence="5">
    <location>
        <begin position="84"/>
        <end position="387"/>
    </location>
</feature>
<dbReference type="InterPro" id="IPR021109">
    <property type="entry name" value="Peptidase_aspartic_dom_sf"/>
</dbReference>
<dbReference type="OrthoDB" id="2747330at2759"/>
<feature type="signal peptide" evidence="4">
    <location>
        <begin position="1"/>
        <end position="25"/>
    </location>
</feature>
<accession>A0A5A7RJG6</accession>
<dbReference type="EMBL" id="BKCP01013292">
    <property type="protein sequence ID" value="GER57326.1"/>
    <property type="molecule type" value="Genomic_DNA"/>
</dbReference>
<feature type="chain" id="PRO_5023105639" evidence="4">
    <location>
        <begin position="26"/>
        <end position="390"/>
    </location>
</feature>
<feature type="active site" evidence="2">
    <location>
        <position position="270"/>
    </location>
</feature>
<dbReference type="AlphaFoldDB" id="A0A5A7RJG6"/>
<name>A0A5A7RJG6_STRAF</name>
<keyword evidence="3" id="KW-0064">Aspartyl protease</keyword>
<reference evidence="7" key="1">
    <citation type="journal article" date="2019" name="Curr. Biol.">
        <title>Genome Sequence of Striga asiatica Provides Insight into the Evolution of Plant Parasitism.</title>
        <authorList>
            <person name="Yoshida S."/>
            <person name="Kim S."/>
            <person name="Wafula E.K."/>
            <person name="Tanskanen J."/>
            <person name="Kim Y.M."/>
            <person name="Honaas L."/>
            <person name="Yang Z."/>
            <person name="Spallek T."/>
            <person name="Conn C.E."/>
            <person name="Ichihashi Y."/>
            <person name="Cheong K."/>
            <person name="Cui S."/>
            <person name="Der J.P."/>
            <person name="Gundlach H."/>
            <person name="Jiao Y."/>
            <person name="Hori C."/>
            <person name="Ishida J.K."/>
            <person name="Kasahara H."/>
            <person name="Kiba T."/>
            <person name="Kim M.S."/>
            <person name="Koo N."/>
            <person name="Laohavisit A."/>
            <person name="Lee Y.H."/>
            <person name="Lumba S."/>
            <person name="McCourt P."/>
            <person name="Mortimer J.C."/>
            <person name="Mutuku J.M."/>
            <person name="Nomura T."/>
            <person name="Sasaki-Sekimoto Y."/>
            <person name="Seto Y."/>
            <person name="Wang Y."/>
            <person name="Wakatake T."/>
            <person name="Sakakibara H."/>
            <person name="Demura T."/>
            <person name="Yamaguchi S."/>
            <person name="Yoneyama K."/>
            <person name="Manabe R.I."/>
            <person name="Nelson D.C."/>
            <person name="Schulman A.H."/>
            <person name="Timko M.P."/>
            <person name="dePamphilis C.W."/>
            <person name="Choi D."/>
            <person name="Shirasu K."/>
        </authorList>
    </citation>
    <scope>NUCLEOTIDE SEQUENCE [LARGE SCALE GENOMIC DNA]</scope>
    <source>
        <strain evidence="7">cv. UVA1</strain>
    </source>
</reference>
<feature type="active site" evidence="2">
    <location>
        <position position="102"/>
    </location>
</feature>
<proteinExistence type="inferred from homology"/>
<dbReference type="SUPFAM" id="SSF50630">
    <property type="entry name" value="Acid proteases"/>
    <property type="match status" value="1"/>
</dbReference>
<keyword evidence="3" id="KW-0378">Hydrolase</keyword>
<dbReference type="Pfam" id="PF14541">
    <property type="entry name" value="TAXi_C"/>
    <property type="match status" value="1"/>
</dbReference>
<evidence type="ECO:0000256" key="1">
    <source>
        <dbReference type="ARBA" id="ARBA00007447"/>
    </source>
</evidence>
<dbReference type="PANTHER" id="PTHR13683:SF679">
    <property type="entry name" value="ASPARTYL PROTEASE FAMILY PROTEIN 2"/>
    <property type="match status" value="1"/>
</dbReference>
<sequence>MSTINLVASLAFLLLILLLLSTTTARPTKTNPTTLRPSTRIPLIDLDSSSNSSSEARLRRDAARMAALVNQLSKEEFSSIRGAVAVNISVGTPAMVQTLVADTGSDLLWLQCKSCDECMDQPNLPFDPAASSSYHTVPCATSSSDNPNACDQLSVSMRGCDTTNDVCTYFYFYGDSSYSKGTLALENVKINSDMVVQNVSVGCGLSNSLTAAAEVDGVLGLGDAVGSLVGQSGRVFSCCLGGTSGGWIDFDRSADTFQIRDDGDGGAILDTGTTITMLPEGAYVALRDLFRRNMGNATPSSYNYLDTCYQQNELGTIPTVSLYISDQSDTSITSENPMFMVQVDDMGGVLGCLAFTVSPLNLTIIGNIQQQGTQITIDASSNNIGIGPDC</sequence>
<dbReference type="InterPro" id="IPR032799">
    <property type="entry name" value="TAXi_C"/>
</dbReference>
<dbReference type="InterPro" id="IPR033121">
    <property type="entry name" value="PEPTIDASE_A1"/>
</dbReference>
<dbReference type="InterPro" id="IPR032861">
    <property type="entry name" value="TAXi_N"/>
</dbReference>
<dbReference type="Pfam" id="PF14543">
    <property type="entry name" value="TAXi_N"/>
    <property type="match status" value="1"/>
</dbReference>
<dbReference type="PROSITE" id="PS51767">
    <property type="entry name" value="PEPTIDASE_A1"/>
    <property type="match status" value="1"/>
</dbReference>
<dbReference type="PRINTS" id="PR00792">
    <property type="entry name" value="PEPSIN"/>
</dbReference>
<dbReference type="GO" id="GO:0006508">
    <property type="term" value="P:proteolysis"/>
    <property type="evidence" value="ECO:0007669"/>
    <property type="project" value="UniProtKB-KW"/>
</dbReference>
<evidence type="ECO:0000313" key="7">
    <source>
        <dbReference type="Proteomes" id="UP000325081"/>
    </source>
</evidence>
<keyword evidence="4" id="KW-0732">Signal</keyword>
<evidence type="ECO:0000313" key="6">
    <source>
        <dbReference type="EMBL" id="GER57326.1"/>
    </source>
</evidence>
<keyword evidence="3 6" id="KW-0645">Protease</keyword>
<organism evidence="6 7">
    <name type="scientific">Striga asiatica</name>
    <name type="common">Asiatic witchweed</name>
    <name type="synonym">Buchnera asiatica</name>
    <dbReference type="NCBI Taxonomy" id="4170"/>
    <lineage>
        <taxon>Eukaryota</taxon>
        <taxon>Viridiplantae</taxon>
        <taxon>Streptophyta</taxon>
        <taxon>Embryophyta</taxon>
        <taxon>Tracheophyta</taxon>
        <taxon>Spermatophyta</taxon>
        <taxon>Magnoliopsida</taxon>
        <taxon>eudicotyledons</taxon>
        <taxon>Gunneridae</taxon>
        <taxon>Pentapetalae</taxon>
        <taxon>asterids</taxon>
        <taxon>lamiids</taxon>
        <taxon>Lamiales</taxon>
        <taxon>Orobanchaceae</taxon>
        <taxon>Buchnereae</taxon>
        <taxon>Striga</taxon>
    </lineage>
</organism>
<dbReference type="PROSITE" id="PS00141">
    <property type="entry name" value="ASP_PROTEASE"/>
    <property type="match status" value="1"/>
</dbReference>
<dbReference type="GO" id="GO:0004190">
    <property type="term" value="F:aspartic-type endopeptidase activity"/>
    <property type="evidence" value="ECO:0007669"/>
    <property type="project" value="UniProtKB-KW"/>
</dbReference>
<dbReference type="InterPro" id="IPR001461">
    <property type="entry name" value="Aspartic_peptidase_A1"/>
</dbReference>